<dbReference type="Gene3D" id="1.20.120.560">
    <property type="entry name" value="alix/aip1 in complex with the ypdl late domain"/>
    <property type="match status" value="1"/>
</dbReference>
<dbReference type="InParanoid" id="A0A401H0P6"/>
<name>A0A401H0P6_9APHY</name>
<feature type="region of interest" description="Disordered" evidence="2">
    <location>
        <begin position="733"/>
        <end position="794"/>
    </location>
</feature>
<feature type="domain" description="BRO1" evidence="3">
    <location>
        <begin position="3"/>
        <end position="403"/>
    </location>
</feature>
<comment type="caution">
    <text evidence="4">The sequence shown here is derived from an EMBL/GenBank/DDBJ whole genome shotgun (WGS) entry which is preliminary data.</text>
</comment>
<dbReference type="PROSITE" id="PS51180">
    <property type="entry name" value="BRO1"/>
    <property type="match status" value="1"/>
</dbReference>
<dbReference type="Gene3D" id="1.25.40.280">
    <property type="entry name" value="alix/aip1 like domains"/>
    <property type="match status" value="1"/>
</dbReference>
<dbReference type="InterPro" id="IPR038499">
    <property type="entry name" value="BRO1_sf"/>
</dbReference>
<dbReference type="EMBL" id="BFAD01000012">
    <property type="protein sequence ID" value="GBE87997.1"/>
    <property type="molecule type" value="Genomic_DNA"/>
</dbReference>
<dbReference type="RefSeq" id="XP_027618910.1">
    <property type="nucleotide sequence ID" value="XM_027763109.1"/>
</dbReference>
<evidence type="ECO:0000256" key="2">
    <source>
        <dbReference type="SAM" id="MobiDB-lite"/>
    </source>
</evidence>
<dbReference type="Gene3D" id="1.20.140.50">
    <property type="entry name" value="alix/aip1 like domains"/>
    <property type="match status" value="1"/>
</dbReference>
<sequence>MPNQLSIPFKKTYAIELRQAVREHILKHHTDTHPDAFRWDINRWETLRKDGVGGVVHVDRVKAAISYHAQLVFVLTKLPPDIGLEIPYAPVFDSSALPINLSNLAYERSAVLFNLAALYSQLAASADRSTPQGLKQAIAYYQNAAGTLNYLASASVPQLRSSITPDDMPLELTEAFLASLEFLMLAQAQECVWQRAVMDNLKNGLIAKLAGRVASLYGSSLTKVKEASPSIRHVFPSHWLAHLETKQLHFEAAAQYRKSVDDLEANRYGEEIARLNQALLTAKKGYDTARRGGVASAVLHDIKSLLDNVQKSTSRAERDNDLIYHQEVPSLSALPPLQEVSVAQPVVPAGLADPKAAIGNDAVIFGDLLGWGAKVAIDIYKDRRETLIKEEVVDKAQQLNDTADKTLEKLNLPAALEALERPIGLPPSLLKKAEEVRLEEGPERVEASVENVRKLAKRNMDILNEAMDILDQEAEEDESFRTEHAVERLPSHEANVELTSKEERYRKILQQAADSDDLVRRKWAEWEKSIGQLVLSEAELEAIVPSSTLTLAQRSSRPGATATQTHARTLRALLESLDDFTRERAECVRRAKRIADSEDITPRILKAASAFAQWEEVQPAMLEDVLQTELDKYEEFIDNLAAGEQQQEVLLESISDRNDLFLQSRKDDTSVKERQHALQSLDLAYHKYKEITRNLDEGLKFYNDFAGVLAQFMETCKDWVNMRRLEIRSLTSSMQSMSLRSPTTSRVAQPEYEAPSPPGEKHRAAFDLPPPDSDEWEAMELPPGPAARPGKRTR</sequence>
<feature type="compositionally biased region" description="Polar residues" evidence="2">
    <location>
        <begin position="733"/>
        <end position="747"/>
    </location>
</feature>
<dbReference type="STRING" id="139825.A0A401H0P6"/>
<reference evidence="4 5" key="1">
    <citation type="journal article" date="2018" name="Sci. Rep.">
        <title>Genome sequence of the cauliflower mushroom Sparassis crispa (Hanabiratake) and its association with beneficial usage.</title>
        <authorList>
            <person name="Kiyama R."/>
            <person name="Furutani Y."/>
            <person name="Kawaguchi K."/>
            <person name="Nakanishi T."/>
        </authorList>
    </citation>
    <scope>NUCLEOTIDE SEQUENCE [LARGE SCALE GENOMIC DNA]</scope>
</reference>
<dbReference type="PANTHER" id="PTHR23030:SF39">
    <property type="entry name" value="PROGRAMMED CELL DEATH 6-INTERACTING PROTEIN"/>
    <property type="match status" value="1"/>
</dbReference>
<accession>A0A401H0P6</accession>
<dbReference type="Pfam" id="PF03097">
    <property type="entry name" value="BRO1"/>
    <property type="match status" value="1"/>
</dbReference>
<dbReference type="InterPro" id="IPR025304">
    <property type="entry name" value="ALIX_V_dom"/>
</dbReference>
<evidence type="ECO:0000259" key="3">
    <source>
        <dbReference type="PROSITE" id="PS51180"/>
    </source>
</evidence>
<evidence type="ECO:0000313" key="5">
    <source>
        <dbReference type="Proteomes" id="UP000287166"/>
    </source>
</evidence>
<dbReference type="GeneID" id="38784914"/>
<dbReference type="InterPro" id="IPR004328">
    <property type="entry name" value="BRO1_dom"/>
</dbReference>
<comment type="similarity">
    <text evidence="1">Belongs to the palA/RIM20 family.</text>
</comment>
<dbReference type="PANTHER" id="PTHR23030">
    <property type="entry name" value="PCD6 INTERACTING PROTEIN-RELATED"/>
    <property type="match status" value="1"/>
</dbReference>
<dbReference type="Proteomes" id="UP000287166">
    <property type="component" value="Unassembled WGS sequence"/>
</dbReference>
<gene>
    <name evidence="4" type="ORF">SCP_1202230</name>
</gene>
<evidence type="ECO:0000256" key="1">
    <source>
        <dbReference type="ARBA" id="ARBA00038154"/>
    </source>
</evidence>
<proteinExistence type="inferred from homology"/>
<dbReference type="Pfam" id="PF13949">
    <property type="entry name" value="ALIX_LYPXL_bnd"/>
    <property type="match status" value="1"/>
</dbReference>
<dbReference type="GO" id="GO:0005768">
    <property type="term" value="C:endosome"/>
    <property type="evidence" value="ECO:0007669"/>
    <property type="project" value="TreeGrafter"/>
</dbReference>
<dbReference type="AlphaFoldDB" id="A0A401H0P6"/>
<keyword evidence="5" id="KW-1185">Reference proteome</keyword>
<evidence type="ECO:0000313" key="4">
    <source>
        <dbReference type="EMBL" id="GBE87997.1"/>
    </source>
</evidence>
<dbReference type="SMART" id="SM01041">
    <property type="entry name" value="BRO1"/>
    <property type="match status" value="1"/>
</dbReference>
<protein>
    <submittedName>
        <fullName evidence="4">pH-response regulator protein palA/RIM20</fullName>
    </submittedName>
</protein>
<dbReference type="OrthoDB" id="64867at2759"/>
<dbReference type="CDD" id="cd09241">
    <property type="entry name" value="BRO1_ScRim20-like"/>
    <property type="match status" value="1"/>
</dbReference>
<organism evidence="4 5">
    <name type="scientific">Sparassis crispa</name>
    <dbReference type="NCBI Taxonomy" id="139825"/>
    <lineage>
        <taxon>Eukaryota</taxon>
        <taxon>Fungi</taxon>
        <taxon>Dikarya</taxon>
        <taxon>Basidiomycota</taxon>
        <taxon>Agaricomycotina</taxon>
        <taxon>Agaricomycetes</taxon>
        <taxon>Polyporales</taxon>
        <taxon>Sparassidaceae</taxon>
        <taxon>Sparassis</taxon>
    </lineage>
</organism>